<gene>
    <name evidence="2" type="ORF">DACRYDRAFT_22733</name>
</gene>
<evidence type="ECO:0000313" key="2">
    <source>
        <dbReference type="EMBL" id="EJU00864.1"/>
    </source>
</evidence>
<dbReference type="InterPro" id="IPR023214">
    <property type="entry name" value="HAD_sf"/>
</dbReference>
<dbReference type="InterPro" id="IPR010708">
    <property type="entry name" value="5'(3')-deoxyribonucleotidase"/>
</dbReference>
<dbReference type="InterPro" id="IPR036412">
    <property type="entry name" value="HAD-like_sf"/>
</dbReference>
<reference evidence="2 3" key="1">
    <citation type="journal article" date="2012" name="Science">
        <title>The Paleozoic origin of enzymatic lignin decomposition reconstructed from 31 fungal genomes.</title>
        <authorList>
            <person name="Floudas D."/>
            <person name="Binder M."/>
            <person name="Riley R."/>
            <person name="Barry K."/>
            <person name="Blanchette R.A."/>
            <person name="Henrissat B."/>
            <person name="Martinez A.T."/>
            <person name="Otillar R."/>
            <person name="Spatafora J.W."/>
            <person name="Yadav J.S."/>
            <person name="Aerts A."/>
            <person name="Benoit I."/>
            <person name="Boyd A."/>
            <person name="Carlson A."/>
            <person name="Copeland A."/>
            <person name="Coutinho P.M."/>
            <person name="de Vries R.P."/>
            <person name="Ferreira P."/>
            <person name="Findley K."/>
            <person name="Foster B."/>
            <person name="Gaskell J."/>
            <person name="Glotzer D."/>
            <person name="Gorecki P."/>
            <person name="Heitman J."/>
            <person name="Hesse C."/>
            <person name="Hori C."/>
            <person name="Igarashi K."/>
            <person name="Jurgens J.A."/>
            <person name="Kallen N."/>
            <person name="Kersten P."/>
            <person name="Kohler A."/>
            <person name="Kuees U."/>
            <person name="Kumar T.K.A."/>
            <person name="Kuo A."/>
            <person name="LaButti K."/>
            <person name="Larrondo L.F."/>
            <person name="Lindquist E."/>
            <person name="Ling A."/>
            <person name="Lombard V."/>
            <person name="Lucas S."/>
            <person name="Lundell T."/>
            <person name="Martin R."/>
            <person name="McLaughlin D.J."/>
            <person name="Morgenstern I."/>
            <person name="Morin E."/>
            <person name="Murat C."/>
            <person name="Nagy L.G."/>
            <person name="Nolan M."/>
            <person name="Ohm R.A."/>
            <person name="Patyshakuliyeva A."/>
            <person name="Rokas A."/>
            <person name="Ruiz-Duenas F.J."/>
            <person name="Sabat G."/>
            <person name="Salamov A."/>
            <person name="Samejima M."/>
            <person name="Schmutz J."/>
            <person name="Slot J.C."/>
            <person name="St John F."/>
            <person name="Stenlid J."/>
            <person name="Sun H."/>
            <person name="Sun S."/>
            <person name="Syed K."/>
            <person name="Tsang A."/>
            <person name="Wiebenga A."/>
            <person name="Young D."/>
            <person name="Pisabarro A."/>
            <person name="Eastwood D.C."/>
            <person name="Martin F."/>
            <person name="Cullen D."/>
            <person name="Grigoriev I.V."/>
            <person name="Hibbett D.S."/>
        </authorList>
    </citation>
    <scope>NUCLEOTIDE SEQUENCE [LARGE SCALE GENOMIC DNA]</scope>
    <source>
        <strain evidence="2 3">DJM-731 SS1</strain>
    </source>
</reference>
<dbReference type="HOGENOM" id="CLU_070652_0_0_1"/>
<dbReference type="GO" id="GO:0008253">
    <property type="term" value="F:5'-nucleotidase activity"/>
    <property type="evidence" value="ECO:0007669"/>
    <property type="project" value="InterPro"/>
</dbReference>
<sequence>MTTSAPILAIDLDDTVSATNTTLIQWHNDIHGTALTLDDLYYYHYWKTPGWGNPEEAMKKARTFFGSRHFLERKPVPGAVEALRRLKKAGYKLVIVTSRGDDLKAETEAWIAKYCPDVFEDIHYTGEFLRMKTDENGNVVRVFKSKAEVLMEIGAVVLIDDCVDHTLHCATFEPAIPSLLFGEYPWGKRQSPLVTQEDYWSYQKRVEKGVHDQWMERDRIIALPDCITPTRNWDEVEKVVKELVPIAVAAN</sequence>
<dbReference type="RefSeq" id="XP_040627761.1">
    <property type="nucleotide sequence ID" value="XM_040772935.1"/>
</dbReference>
<dbReference type="EMBL" id="JH795865">
    <property type="protein sequence ID" value="EJU00864.1"/>
    <property type="molecule type" value="Genomic_DNA"/>
</dbReference>
<dbReference type="GeneID" id="63687997"/>
<dbReference type="Proteomes" id="UP000030653">
    <property type="component" value="Unassembled WGS sequence"/>
</dbReference>
<evidence type="ECO:0000256" key="1">
    <source>
        <dbReference type="PIRSR" id="PIRSR610708-1"/>
    </source>
</evidence>
<proteinExistence type="predicted"/>
<protein>
    <recommendedName>
        <fullName evidence="4">HAD-like protein</fullName>
    </recommendedName>
</protein>
<dbReference type="PANTHER" id="PTHR35134">
    <property type="entry name" value="NUCLEOTIDASE YQFW-RELATED"/>
    <property type="match status" value="1"/>
</dbReference>
<dbReference type="Gene3D" id="3.40.50.1000">
    <property type="entry name" value="HAD superfamily/HAD-like"/>
    <property type="match status" value="1"/>
</dbReference>
<dbReference type="InterPro" id="IPR052419">
    <property type="entry name" value="5_3-deoxyribonucleotidase-like"/>
</dbReference>
<feature type="active site" description="Nucleophile" evidence="1">
    <location>
        <position position="11"/>
    </location>
</feature>
<dbReference type="GO" id="GO:0009264">
    <property type="term" value="P:deoxyribonucleotide catabolic process"/>
    <property type="evidence" value="ECO:0007669"/>
    <property type="project" value="InterPro"/>
</dbReference>
<accession>M5FWT1</accession>
<name>M5FWT1_DACPD</name>
<keyword evidence="3" id="KW-1185">Reference proteome</keyword>
<evidence type="ECO:0000313" key="3">
    <source>
        <dbReference type="Proteomes" id="UP000030653"/>
    </source>
</evidence>
<dbReference type="AlphaFoldDB" id="M5FWT1"/>
<dbReference type="SUPFAM" id="SSF56784">
    <property type="entry name" value="HAD-like"/>
    <property type="match status" value="1"/>
</dbReference>
<dbReference type="STRING" id="1858805.M5FWT1"/>
<feature type="active site" description="Proton donor" evidence="1">
    <location>
        <position position="13"/>
    </location>
</feature>
<dbReference type="OrthoDB" id="37659at2759"/>
<evidence type="ECO:0008006" key="4">
    <source>
        <dbReference type="Google" id="ProtNLM"/>
    </source>
</evidence>
<dbReference type="PANTHER" id="PTHR35134:SF2">
    <property type="entry name" value="NUCLEOTIDASE YQFW-RELATED"/>
    <property type="match status" value="1"/>
</dbReference>
<organism evidence="2 3">
    <name type="scientific">Dacryopinax primogenitus (strain DJM 731)</name>
    <name type="common">Brown rot fungus</name>
    <dbReference type="NCBI Taxonomy" id="1858805"/>
    <lineage>
        <taxon>Eukaryota</taxon>
        <taxon>Fungi</taxon>
        <taxon>Dikarya</taxon>
        <taxon>Basidiomycota</taxon>
        <taxon>Agaricomycotina</taxon>
        <taxon>Dacrymycetes</taxon>
        <taxon>Dacrymycetales</taxon>
        <taxon>Dacrymycetaceae</taxon>
        <taxon>Dacryopinax</taxon>
    </lineage>
</organism>
<dbReference type="OMA" id="DSTECLC"/>
<dbReference type="Pfam" id="PF06941">
    <property type="entry name" value="NT5C"/>
    <property type="match status" value="1"/>
</dbReference>